<dbReference type="InterPro" id="IPR048466">
    <property type="entry name" value="DNA_pol3_delta-like_C"/>
</dbReference>
<dbReference type="InterPro" id="IPR005790">
    <property type="entry name" value="DNA_polIII_delta"/>
</dbReference>
<dbReference type="Gene3D" id="1.20.272.10">
    <property type="match status" value="1"/>
</dbReference>
<dbReference type="GO" id="GO:0003887">
    <property type="term" value="F:DNA-directed DNA polymerase activity"/>
    <property type="evidence" value="ECO:0007669"/>
    <property type="project" value="UniProtKB-EC"/>
</dbReference>
<evidence type="ECO:0000256" key="1">
    <source>
        <dbReference type="ARBA" id="ARBA00012417"/>
    </source>
</evidence>
<dbReference type="InterPro" id="IPR027417">
    <property type="entry name" value="P-loop_NTPase"/>
</dbReference>
<sequence length="329" mass="35447">MVDVAWHSVDLAPLVLLHGSEPLLAQRALERLREQARHRDPETAFHEIRSEAATAGSLAQVASPSLFGESRFVVVPDLQSAPETLVAEIDAYRSAPEPDVTLVLIHRGGNRGKRLLDALRRSDVPRVPCDPIKRPADKQTFVTAEFTRHDRRIQPDAAAALVDAFGGDLSELAAIARQLLEDTVPDDPSAAPPPVTLAAVRTLTAGRVESTAFAVADAAIAGREGDALVLLQQASLAGVDPVPLVAAVASKMRSLAKVTVPGASARTLGMPDWMLRNLSREARAWNDRSLARALDAVARADHEVKGAGRDPQWSVQRMVTEICRARRAR</sequence>
<evidence type="ECO:0000256" key="2">
    <source>
        <dbReference type="ARBA" id="ARBA00017703"/>
    </source>
</evidence>
<dbReference type="NCBIfam" id="TIGR01128">
    <property type="entry name" value="holA"/>
    <property type="match status" value="1"/>
</dbReference>
<dbReference type="PANTHER" id="PTHR34388">
    <property type="entry name" value="DNA POLYMERASE III SUBUNIT DELTA"/>
    <property type="match status" value="1"/>
</dbReference>
<keyword evidence="4 11" id="KW-0548">Nucleotidyltransferase</keyword>
<evidence type="ECO:0000256" key="8">
    <source>
        <dbReference type="ARBA" id="ARBA00049244"/>
    </source>
</evidence>
<dbReference type="Pfam" id="PF06144">
    <property type="entry name" value="DNA_pol3_delta"/>
    <property type="match status" value="1"/>
</dbReference>
<evidence type="ECO:0000259" key="9">
    <source>
        <dbReference type="Pfam" id="PF06144"/>
    </source>
</evidence>
<dbReference type="SUPFAM" id="SSF52540">
    <property type="entry name" value="P-loop containing nucleoside triphosphate hydrolases"/>
    <property type="match status" value="1"/>
</dbReference>
<comment type="catalytic activity">
    <reaction evidence="8">
        <text>DNA(n) + a 2'-deoxyribonucleoside 5'-triphosphate = DNA(n+1) + diphosphate</text>
        <dbReference type="Rhea" id="RHEA:22508"/>
        <dbReference type="Rhea" id="RHEA-COMP:17339"/>
        <dbReference type="Rhea" id="RHEA-COMP:17340"/>
        <dbReference type="ChEBI" id="CHEBI:33019"/>
        <dbReference type="ChEBI" id="CHEBI:61560"/>
        <dbReference type="ChEBI" id="CHEBI:173112"/>
        <dbReference type="EC" id="2.7.7.7"/>
    </reaction>
</comment>
<comment type="similarity">
    <text evidence="7">Belongs to the DNA polymerase HolA subunit family.</text>
</comment>
<proteinExistence type="inferred from homology"/>
<feature type="domain" description="DNA polymerase III delta subunit-like C-terminal" evidence="10">
    <location>
        <begin position="209"/>
        <end position="321"/>
    </location>
</feature>
<evidence type="ECO:0000256" key="4">
    <source>
        <dbReference type="ARBA" id="ARBA00022695"/>
    </source>
</evidence>
<dbReference type="Proteomes" id="UP001164305">
    <property type="component" value="Chromosome"/>
</dbReference>
<dbReference type="InterPro" id="IPR008921">
    <property type="entry name" value="DNA_pol3_clamp-load_cplx_C"/>
</dbReference>
<keyword evidence="6" id="KW-0239">DNA-directed DNA polymerase</keyword>
<dbReference type="Pfam" id="PF21694">
    <property type="entry name" value="DNA_pol3_delta_C"/>
    <property type="match status" value="1"/>
</dbReference>
<dbReference type="RefSeq" id="WP_263593371.1">
    <property type="nucleotide sequence ID" value="NZ_CP107020.1"/>
</dbReference>
<reference evidence="11" key="1">
    <citation type="submission" date="2022-10" db="EMBL/GenBank/DDBJ databases">
        <title>Whole-Genome Sequencing of Brachybacterium huguangmaarense BRM-3, Isolated from Betula schmidtii.</title>
        <authorList>
            <person name="Haam D."/>
        </authorList>
    </citation>
    <scope>NUCLEOTIDE SEQUENCE</scope>
    <source>
        <strain evidence="11">BRM-3</strain>
    </source>
</reference>
<evidence type="ECO:0000313" key="12">
    <source>
        <dbReference type="Proteomes" id="UP001164305"/>
    </source>
</evidence>
<evidence type="ECO:0000313" key="11">
    <source>
        <dbReference type="EMBL" id="UYG16158.1"/>
    </source>
</evidence>
<protein>
    <recommendedName>
        <fullName evidence="2">DNA polymerase III subunit delta</fullName>
        <ecNumber evidence="1">2.7.7.7</ecNumber>
    </recommendedName>
</protein>
<evidence type="ECO:0000259" key="10">
    <source>
        <dbReference type="Pfam" id="PF21694"/>
    </source>
</evidence>
<dbReference type="PANTHER" id="PTHR34388:SF1">
    <property type="entry name" value="DNA POLYMERASE III SUBUNIT DELTA"/>
    <property type="match status" value="1"/>
</dbReference>
<evidence type="ECO:0000256" key="3">
    <source>
        <dbReference type="ARBA" id="ARBA00022679"/>
    </source>
</evidence>
<evidence type="ECO:0000256" key="6">
    <source>
        <dbReference type="ARBA" id="ARBA00022932"/>
    </source>
</evidence>
<dbReference type="EC" id="2.7.7.7" evidence="1"/>
<keyword evidence="12" id="KW-1185">Reference proteome</keyword>
<evidence type="ECO:0000256" key="5">
    <source>
        <dbReference type="ARBA" id="ARBA00022705"/>
    </source>
</evidence>
<accession>A0ABY6FYZ1</accession>
<evidence type="ECO:0000256" key="7">
    <source>
        <dbReference type="ARBA" id="ARBA00034754"/>
    </source>
</evidence>
<feature type="domain" description="DNA polymerase III delta N-terminal" evidence="9">
    <location>
        <begin position="16"/>
        <end position="116"/>
    </location>
</feature>
<keyword evidence="3 11" id="KW-0808">Transferase</keyword>
<dbReference type="SUPFAM" id="SSF48019">
    <property type="entry name" value="post-AAA+ oligomerization domain-like"/>
    <property type="match status" value="1"/>
</dbReference>
<dbReference type="Gene3D" id="3.40.50.300">
    <property type="entry name" value="P-loop containing nucleotide triphosphate hydrolases"/>
    <property type="match status" value="1"/>
</dbReference>
<dbReference type="InterPro" id="IPR010372">
    <property type="entry name" value="DNA_pol3_delta_N"/>
</dbReference>
<name>A0ABY6FYZ1_9MICO</name>
<organism evidence="11 12">
    <name type="scientific">Brachybacterium huguangmaarense</name>
    <dbReference type="NCBI Taxonomy" id="1652028"/>
    <lineage>
        <taxon>Bacteria</taxon>
        <taxon>Bacillati</taxon>
        <taxon>Actinomycetota</taxon>
        <taxon>Actinomycetes</taxon>
        <taxon>Micrococcales</taxon>
        <taxon>Dermabacteraceae</taxon>
        <taxon>Brachybacterium</taxon>
    </lineage>
</organism>
<keyword evidence="5" id="KW-0235">DNA replication</keyword>
<gene>
    <name evidence="11" type="primary">holA</name>
    <name evidence="11" type="ORF">BRM3_11085</name>
</gene>
<dbReference type="EMBL" id="CP107020">
    <property type="protein sequence ID" value="UYG16158.1"/>
    <property type="molecule type" value="Genomic_DNA"/>
</dbReference>